<organism evidence="1 2">
    <name type="scientific">Dyadobacter frigoris</name>
    <dbReference type="NCBI Taxonomy" id="2576211"/>
    <lineage>
        <taxon>Bacteria</taxon>
        <taxon>Pseudomonadati</taxon>
        <taxon>Bacteroidota</taxon>
        <taxon>Cytophagia</taxon>
        <taxon>Cytophagales</taxon>
        <taxon>Spirosomataceae</taxon>
        <taxon>Dyadobacter</taxon>
    </lineage>
</organism>
<dbReference type="AlphaFoldDB" id="A0A4U6CYN6"/>
<name>A0A4U6CYN6_9BACT</name>
<dbReference type="OrthoDB" id="798290at2"/>
<gene>
    <name evidence="1" type="ORF">FDK13_24345</name>
</gene>
<keyword evidence="2" id="KW-1185">Reference proteome</keyword>
<dbReference type="Proteomes" id="UP000304900">
    <property type="component" value="Unassembled WGS sequence"/>
</dbReference>
<proteinExistence type="predicted"/>
<evidence type="ECO:0000313" key="2">
    <source>
        <dbReference type="Proteomes" id="UP000304900"/>
    </source>
</evidence>
<dbReference type="RefSeq" id="WP_137342613.1">
    <property type="nucleotide sequence ID" value="NZ_SZVO01000012.1"/>
</dbReference>
<evidence type="ECO:0000313" key="1">
    <source>
        <dbReference type="EMBL" id="TKT89476.1"/>
    </source>
</evidence>
<evidence type="ECO:0008006" key="3">
    <source>
        <dbReference type="Google" id="ProtNLM"/>
    </source>
</evidence>
<accession>A0A4U6CYN6</accession>
<dbReference type="EMBL" id="SZVO01000012">
    <property type="protein sequence ID" value="TKT89476.1"/>
    <property type="molecule type" value="Genomic_DNA"/>
</dbReference>
<reference evidence="1 2" key="1">
    <citation type="submission" date="2019-05" db="EMBL/GenBank/DDBJ databases">
        <title>Dyadobacter AR-3-8 sp. nov., isolated from arctic soil.</title>
        <authorList>
            <person name="Chaudhary D.K."/>
        </authorList>
    </citation>
    <scope>NUCLEOTIDE SEQUENCE [LARGE SCALE GENOMIC DNA]</scope>
    <source>
        <strain evidence="1 2">AR-3-8</strain>
    </source>
</reference>
<sequence>MAGKNTRDYGWSECEIRLIGTMLTGVEGVSWNVKQAKEAIYGKGNEPQKIKRGNKSYEGSLSVLQDELEQILDVAPDGQIVNLQDLDLQIAYEENGVIVRYSLIGVEFTEEPHESKQGDLIGRAVLPFLFLREIRI</sequence>
<protein>
    <recommendedName>
        <fullName evidence="3">Phage tail protein</fullName>
    </recommendedName>
</protein>
<comment type="caution">
    <text evidence="1">The sequence shown here is derived from an EMBL/GenBank/DDBJ whole genome shotgun (WGS) entry which is preliminary data.</text>
</comment>